<dbReference type="InterPro" id="IPR011333">
    <property type="entry name" value="SKP1/BTB/POZ_sf"/>
</dbReference>
<dbReference type="Pfam" id="PF00651">
    <property type="entry name" value="BTB"/>
    <property type="match status" value="1"/>
</dbReference>
<dbReference type="AlphaFoldDB" id="A0A397SM99"/>
<gene>
    <name evidence="3" type="ORF">C1645_742706</name>
</gene>
<dbReference type="CDD" id="cd18186">
    <property type="entry name" value="BTB_POZ_ZBTB_KLHL-like"/>
    <property type="match status" value="1"/>
</dbReference>
<feature type="domain" description="TLDc" evidence="2">
    <location>
        <begin position="290"/>
        <end position="457"/>
    </location>
</feature>
<proteinExistence type="predicted"/>
<dbReference type="InterPro" id="IPR006571">
    <property type="entry name" value="TLDc_dom"/>
</dbReference>
<dbReference type="PANTHER" id="PTHR24410:SF23">
    <property type="entry name" value="BTB DOMAIN-CONTAINING PROTEIN-RELATED"/>
    <property type="match status" value="1"/>
</dbReference>
<sequence>MKSNYYSELSKDFSSILNDSDKTDVIIQVGKNEDTEEFRAHSIILRARSQYFEKAFSSRWVTKKDDMFTFNKPNITPVDFDIILKYIYSGEVDLTKKTGENIFGLLIASDELLIKELFNHAQDYLIEEKTTWIQENYNLIFDTVYKFMNCKKLQDYCLESICSNPQSFNVNLLDEKIIHNLLEQDDLQVEEIDVWNLLIKWGIKQTPGLNKNSDITKWNNENYEALKKTLDGFIPLIRFVGISHNDYFDKVRPYKAIIPNQIYEEIEEFYIKCTLPNTTNLAPRGMIQSKIIKQKLSNIIITWINRKNLNSFYKFNLIYRLSRDRNIFNVRDKCIKQGGPVLILIKTKNLDKVFGGYSPLMLSSVSTTESFIFSFENSEDTKNMKISRVIDPSNAITSGWGRWGKWQKEEINFGDCNLQLTDIYLHLSNNDKYEVLCNSKYKDETYEIDEIEAFSVVEI</sequence>
<dbReference type="SMART" id="SM00225">
    <property type="entry name" value="BTB"/>
    <property type="match status" value="1"/>
</dbReference>
<dbReference type="InterPro" id="IPR000210">
    <property type="entry name" value="BTB/POZ_dom"/>
</dbReference>
<feature type="domain" description="BTB" evidence="1">
    <location>
        <begin position="23"/>
        <end position="96"/>
    </location>
</feature>
<evidence type="ECO:0000259" key="1">
    <source>
        <dbReference type="PROSITE" id="PS50097"/>
    </source>
</evidence>
<organism evidence="3 4">
    <name type="scientific">Glomus cerebriforme</name>
    <dbReference type="NCBI Taxonomy" id="658196"/>
    <lineage>
        <taxon>Eukaryota</taxon>
        <taxon>Fungi</taxon>
        <taxon>Fungi incertae sedis</taxon>
        <taxon>Mucoromycota</taxon>
        <taxon>Glomeromycotina</taxon>
        <taxon>Glomeromycetes</taxon>
        <taxon>Glomerales</taxon>
        <taxon>Glomeraceae</taxon>
        <taxon>Glomus</taxon>
    </lineage>
</organism>
<dbReference type="OrthoDB" id="6418787at2759"/>
<dbReference type="Gene3D" id="3.30.710.10">
    <property type="entry name" value="Potassium Channel Kv1.1, Chain A"/>
    <property type="match status" value="1"/>
</dbReference>
<dbReference type="PANTHER" id="PTHR24410">
    <property type="entry name" value="HL07962P-RELATED"/>
    <property type="match status" value="1"/>
</dbReference>
<dbReference type="PROSITE" id="PS50097">
    <property type="entry name" value="BTB"/>
    <property type="match status" value="1"/>
</dbReference>
<accession>A0A397SM99</accession>
<protein>
    <recommendedName>
        <fullName evidence="5">BTB/POZ domain-containing protein</fullName>
    </recommendedName>
</protein>
<reference evidence="3 4" key="1">
    <citation type="submission" date="2018-06" db="EMBL/GenBank/DDBJ databases">
        <title>Comparative genomics reveals the genomic features of Rhizophagus irregularis, R. cerebriforme, R. diaphanum and Gigaspora rosea, and their symbiotic lifestyle signature.</title>
        <authorList>
            <person name="Morin E."/>
            <person name="San Clemente H."/>
            <person name="Chen E.C.H."/>
            <person name="De La Providencia I."/>
            <person name="Hainaut M."/>
            <person name="Kuo A."/>
            <person name="Kohler A."/>
            <person name="Murat C."/>
            <person name="Tang N."/>
            <person name="Roy S."/>
            <person name="Loubradou J."/>
            <person name="Henrissat B."/>
            <person name="Grigoriev I.V."/>
            <person name="Corradi N."/>
            <person name="Roux C."/>
            <person name="Martin F.M."/>
        </authorList>
    </citation>
    <scope>NUCLEOTIDE SEQUENCE [LARGE SCALE GENOMIC DNA]</scope>
    <source>
        <strain evidence="3 4">DAOM 227022</strain>
    </source>
</reference>
<dbReference type="InterPro" id="IPR051481">
    <property type="entry name" value="BTB-POZ/Galectin-3-binding"/>
</dbReference>
<dbReference type="SUPFAM" id="SSF54695">
    <property type="entry name" value="POZ domain"/>
    <property type="match status" value="1"/>
</dbReference>
<dbReference type="PROSITE" id="PS51886">
    <property type="entry name" value="TLDC"/>
    <property type="match status" value="1"/>
</dbReference>
<keyword evidence="4" id="KW-1185">Reference proteome</keyword>
<dbReference type="EMBL" id="QKYT01000531">
    <property type="protein sequence ID" value="RIA83941.1"/>
    <property type="molecule type" value="Genomic_DNA"/>
</dbReference>
<name>A0A397SM99_9GLOM</name>
<evidence type="ECO:0000259" key="2">
    <source>
        <dbReference type="PROSITE" id="PS51886"/>
    </source>
</evidence>
<comment type="caution">
    <text evidence="3">The sequence shown here is derived from an EMBL/GenBank/DDBJ whole genome shotgun (WGS) entry which is preliminary data.</text>
</comment>
<evidence type="ECO:0000313" key="4">
    <source>
        <dbReference type="Proteomes" id="UP000265703"/>
    </source>
</evidence>
<evidence type="ECO:0000313" key="3">
    <source>
        <dbReference type="EMBL" id="RIA83941.1"/>
    </source>
</evidence>
<dbReference type="Proteomes" id="UP000265703">
    <property type="component" value="Unassembled WGS sequence"/>
</dbReference>
<evidence type="ECO:0008006" key="5">
    <source>
        <dbReference type="Google" id="ProtNLM"/>
    </source>
</evidence>